<accession>A0A6L6QGR7</accession>
<organism evidence="1 2">
    <name type="scientific">Massilia eburnea</name>
    <dbReference type="NCBI Taxonomy" id="1776165"/>
    <lineage>
        <taxon>Bacteria</taxon>
        <taxon>Pseudomonadati</taxon>
        <taxon>Pseudomonadota</taxon>
        <taxon>Betaproteobacteria</taxon>
        <taxon>Burkholderiales</taxon>
        <taxon>Oxalobacteraceae</taxon>
        <taxon>Telluria group</taxon>
        <taxon>Massilia</taxon>
    </lineage>
</organism>
<dbReference type="AlphaFoldDB" id="A0A6L6QGR7"/>
<dbReference type="Proteomes" id="UP000472320">
    <property type="component" value="Unassembled WGS sequence"/>
</dbReference>
<comment type="caution">
    <text evidence="1">The sequence shown here is derived from an EMBL/GenBank/DDBJ whole genome shotgun (WGS) entry which is preliminary data.</text>
</comment>
<protein>
    <submittedName>
        <fullName evidence="1">Uncharacterized protein</fullName>
    </submittedName>
</protein>
<keyword evidence="2" id="KW-1185">Reference proteome</keyword>
<proteinExistence type="predicted"/>
<evidence type="ECO:0000313" key="2">
    <source>
        <dbReference type="Proteomes" id="UP000472320"/>
    </source>
</evidence>
<dbReference type="EMBL" id="WNKX01000008">
    <property type="protein sequence ID" value="MTW11405.1"/>
    <property type="molecule type" value="Genomic_DNA"/>
</dbReference>
<evidence type="ECO:0000313" key="1">
    <source>
        <dbReference type="EMBL" id="MTW11405.1"/>
    </source>
</evidence>
<sequence length="147" mass="16163">MNAFNNHTTTVAPAKPLPAHLVITSLASELHAAGEVLNALHHFAPMAALLHAKADLKERGVIDQDLKRNAERAAVLSMSRQYLAQHRTTSPRAAASRDLARRLRTVAGQSMIKPPDIDIEAADHIERLVLEIERLTRADQSSQEITQ</sequence>
<reference evidence="1 2" key="1">
    <citation type="submission" date="2019-11" db="EMBL/GenBank/DDBJ databases">
        <title>Type strains purchased from KCTC, JCM and DSMZ.</title>
        <authorList>
            <person name="Lu H."/>
        </authorList>
    </citation>
    <scope>NUCLEOTIDE SEQUENCE [LARGE SCALE GENOMIC DNA]</scope>
    <source>
        <strain evidence="1 2">JCM 31587</strain>
    </source>
</reference>
<gene>
    <name evidence="1" type="ORF">GM658_12440</name>
</gene>
<name>A0A6L6QGR7_9BURK</name>
<dbReference type="RefSeq" id="WP_155454364.1">
    <property type="nucleotide sequence ID" value="NZ_WNKX01000008.1"/>
</dbReference>